<organism evidence="3 4">
    <name type="scientific">Sphingomonas insulae</name>
    <dbReference type="NCBI Taxonomy" id="424800"/>
    <lineage>
        <taxon>Bacteria</taxon>
        <taxon>Pseudomonadati</taxon>
        <taxon>Pseudomonadota</taxon>
        <taxon>Alphaproteobacteria</taxon>
        <taxon>Sphingomonadales</taxon>
        <taxon>Sphingomonadaceae</taxon>
        <taxon>Sphingomonas</taxon>
    </lineage>
</organism>
<dbReference type="PANTHER" id="PTHR43767:SF11">
    <property type="entry name" value="MEDIUM-CHAIN-FATTY-ACID--COA LIGASE"/>
    <property type="match status" value="1"/>
</dbReference>
<dbReference type="Gene3D" id="3.40.50.12780">
    <property type="entry name" value="N-terminal domain of ligase-like"/>
    <property type="match status" value="1"/>
</dbReference>
<dbReference type="PROSITE" id="PS00455">
    <property type="entry name" value="AMP_BINDING"/>
    <property type="match status" value="1"/>
</dbReference>
<dbReference type="InterPro" id="IPR042099">
    <property type="entry name" value="ANL_N_sf"/>
</dbReference>
<protein>
    <recommendedName>
        <fullName evidence="5">Fatty-acyl-CoA synthase</fullName>
    </recommendedName>
</protein>
<evidence type="ECO:0008006" key="5">
    <source>
        <dbReference type="Google" id="ProtNLM"/>
    </source>
</evidence>
<dbReference type="Pfam" id="PF00501">
    <property type="entry name" value="AMP-binding"/>
    <property type="match status" value="1"/>
</dbReference>
<accession>A0ABN1HZB4</accession>
<dbReference type="Gene3D" id="3.30.300.30">
    <property type="match status" value="1"/>
</dbReference>
<sequence>MQSFGLTVDTFLTHAAKWFGDQQVVWAEQGIAVARFGYAELRERANRLSGALIALGMGQGDRVGTLAWNSRHHLEVYYGVMGAGCVCHTLNPRLTPMQLAAMIGEADDRILAVASDLMPLLREVLPLCPGVRHVVELDGCDDVAADGAIGIEALLAERGAAVPWGTFPEDAPAGLCYTSGTTGKPKGVLYTHRSNYLHTLRALQADAIAITARDTLLLAVPMFHANGWGLPFAAPAAGTRLVLPGRHLDGASLARLIRDEGVTVAVGVQTVWLGLIDHLDRTGEEVPSLERVVIGGSSCPDALIERLQSRLGARVQTSWGMTELSPVGTIAPAGAEPGSSGSAGRPPIGVDLKLTDAEGRTLPEQRETLGHLKVKGPSVLDRYYGADEDALDDEGYFDTGDLAMIDPAGNLTICGRAKDLIKSGGEWINPAEIEAIVGAHPSVRHVAVIARSDPKWGERPVLVIEGADGEAGSLLALLRGKVADWWIPDRVATIGTMPLASTGKIDKQRLRADYERGLIVAEGA</sequence>
<feature type="domain" description="AMP-dependent synthetase/ligase" evidence="1">
    <location>
        <begin position="33"/>
        <end position="384"/>
    </location>
</feature>
<evidence type="ECO:0000259" key="1">
    <source>
        <dbReference type="Pfam" id="PF00501"/>
    </source>
</evidence>
<evidence type="ECO:0000313" key="4">
    <source>
        <dbReference type="Proteomes" id="UP001500238"/>
    </source>
</evidence>
<dbReference type="InterPro" id="IPR000873">
    <property type="entry name" value="AMP-dep_synth/lig_dom"/>
</dbReference>
<dbReference type="SUPFAM" id="SSF56801">
    <property type="entry name" value="Acetyl-CoA synthetase-like"/>
    <property type="match status" value="1"/>
</dbReference>
<name>A0ABN1HZB4_9SPHN</name>
<dbReference type="EMBL" id="BAAAES010000010">
    <property type="protein sequence ID" value="GAA0674809.1"/>
    <property type="molecule type" value="Genomic_DNA"/>
</dbReference>
<dbReference type="RefSeq" id="WP_163957037.1">
    <property type="nucleotide sequence ID" value="NZ_BAAAES010000010.1"/>
</dbReference>
<dbReference type="Pfam" id="PF13193">
    <property type="entry name" value="AMP-binding_C"/>
    <property type="match status" value="1"/>
</dbReference>
<evidence type="ECO:0000313" key="3">
    <source>
        <dbReference type="EMBL" id="GAA0674809.1"/>
    </source>
</evidence>
<reference evidence="3 4" key="1">
    <citation type="journal article" date="2019" name="Int. J. Syst. Evol. Microbiol.">
        <title>The Global Catalogue of Microorganisms (GCM) 10K type strain sequencing project: providing services to taxonomists for standard genome sequencing and annotation.</title>
        <authorList>
            <consortium name="The Broad Institute Genomics Platform"/>
            <consortium name="The Broad Institute Genome Sequencing Center for Infectious Disease"/>
            <person name="Wu L."/>
            <person name="Ma J."/>
        </authorList>
    </citation>
    <scope>NUCLEOTIDE SEQUENCE [LARGE SCALE GENOMIC DNA]</scope>
    <source>
        <strain evidence="3 4">JCM 14603</strain>
    </source>
</reference>
<gene>
    <name evidence="3" type="ORF">GCM10009102_28680</name>
</gene>
<dbReference type="InterPro" id="IPR050237">
    <property type="entry name" value="ATP-dep_AMP-bd_enzyme"/>
</dbReference>
<keyword evidence="4" id="KW-1185">Reference proteome</keyword>
<evidence type="ECO:0000259" key="2">
    <source>
        <dbReference type="Pfam" id="PF13193"/>
    </source>
</evidence>
<comment type="caution">
    <text evidence="3">The sequence shown here is derived from an EMBL/GenBank/DDBJ whole genome shotgun (WGS) entry which is preliminary data.</text>
</comment>
<dbReference type="Proteomes" id="UP001500238">
    <property type="component" value="Unassembled WGS sequence"/>
</dbReference>
<dbReference type="InterPro" id="IPR045851">
    <property type="entry name" value="AMP-bd_C_sf"/>
</dbReference>
<proteinExistence type="predicted"/>
<dbReference type="InterPro" id="IPR020845">
    <property type="entry name" value="AMP-binding_CS"/>
</dbReference>
<dbReference type="PANTHER" id="PTHR43767">
    <property type="entry name" value="LONG-CHAIN-FATTY-ACID--COA LIGASE"/>
    <property type="match status" value="1"/>
</dbReference>
<dbReference type="InterPro" id="IPR025110">
    <property type="entry name" value="AMP-bd_C"/>
</dbReference>
<feature type="domain" description="AMP-binding enzyme C-terminal" evidence="2">
    <location>
        <begin position="432"/>
        <end position="504"/>
    </location>
</feature>